<gene>
    <name evidence="1" type="ORF">SAMN05444370_111103</name>
</gene>
<organism evidence="1 2">
    <name type="scientific">Rubrimonas cliftonensis</name>
    <dbReference type="NCBI Taxonomy" id="89524"/>
    <lineage>
        <taxon>Bacteria</taxon>
        <taxon>Pseudomonadati</taxon>
        <taxon>Pseudomonadota</taxon>
        <taxon>Alphaproteobacteria</taxon>
        <taxon>Rhodobacterales</taxon>
        <taxon>Paracoccaceae</taxon>
        <taxon>Rubrimonas</taxon>
    </lineage>
</organism>
<dbReference type="STRING" id="89524.SAMN05444370_111103"/>
<proteinExistence type="predicted"/>
<dbReference type="Proteomes" id="UP000198703">
    <property type="component" value="Unassembled WGS sequence"/>
</dbReference>
<evidence type="ECO:0000313" key="2">
    <source>
        <dbReference type="Proteomes" id="UP000198703"/>
    </source>
</evidence>
<dbReference type="AlphaFoldDB" id="A0A1H4DY41"/>
<protein>
    <submittedName>
        <fullName evidence="1">Uncharacterized protein</fullName>
    </submittedName>
</protein>
<reference evidence="1 2" key="1">
    <citation type="submission" date="2016-10" db="EMBL/GenBank/DDBJ databases">
        <authorList>
            <person name="de Groot N.N."/>
        </authorList>
    </citation>
    <scope>NUCLEOTIDE SEQUENCE [LARGE SCALE GENOMIC DNA]</scope>
    <source>
        <strain evidence="1 2">DSM 15345</strain>
    </source>
</reference>
<name>A0A1H4DY41_9RHOB</name>
<accession>A0A1H4DY41</accession>
<evidence type="ECO:0000313" key="1">
    <source>
        <dbReference type="EMBL" id="SEA77507.1"/>
    </source>
</evidence>
<dbReference type="EMBL" id="FNQM01000011">
    <property type="protein sequence ID" value="SEA77507.1"/>
    <property type="molecule type" value="Genomic_DNA"/>
</dbReference>
<sequence length="43" mass="5200">MNQWMTSYIEVWTRFDDAVEYSGRQRIKSDFGLERLMNIDLAI</sequence>
<keyword evidence="2" id="KW-1185">Reference proteome</keyword>